<sequence>MTAFIVFAGLLVAGALLLILPPLLGYGRRNQVQERQSAMVLTVLREQLADLDAELAEGRIDAAAHAKSREELERRALEEAEVAAEMADSADRRPSKAWALATGLTIPALAVGTYLMIGEPAALDPKNVEGQQGFTEEQVTEMVGSLEKHLVDNPDNAEGWAMLARTYMVLKDFPKAAAAYERLDKLVPNNADVLSDWADVVAATTGKVAGESEALVLRALEAEPKHPKALALAGTAAYQRDDFAAAAGYWERILAQIPPGDDVARGVRASIDEARAKAGMAPLAADQGSAAPAPASP</sequence>
<dbReference type="SUPFAM" id="SSF48452">
    <property type="entry name" value="TPR-like"/>
    <property type="match status" value="1"/>
</dbReference>
<proteinExistence type="predicted"/>
<keyword evidence="6" id="KW-0175">Coiled coil</keyword>
<dbReference type="InterPro" id="IPR019734">
    <property type="entry name" value="TPR_rpt"/>
</dbReference>
<reference evidence="8 9" key="1">
    <citation type="submission" date="2012-09" db="EMBL/GenBank/DDBJ databases">
        <title>Draft Genome Sequences of 6 Strains from Genus Thauera.</title>
        <authorList>
            <person name="Liu B."/>
            <person name="Shapleigh J.P."/>
            <person name="Frostegard A.H."/>
        </authorList>
    </citation>
    <scope>NUCLEOTIDE SEQUENCE [LARGE SCALE GENOMIC DNA]</scope>
    <source>
        <strain evidence="8 9">B4P</strain>
    </source>
</reference>
<dbReference type="GO" id="GO:0030313">
    <property type="term" value="C:cell envelope"/>
    <property type="evidence" value="ECO:0007669"/>
    <property type="project" value="UniProtKB-SubCell"/>
</dbReference>
<dbReference type="SMART" id="SM00028">
    <property type="entry name" value="TPR"/>
    <property type="match status" value="2"/>
</dbReference>
<evidence type="ECO:0000256" key="2">
    <source>
        <dbReference type="ARBA" id="ARBA00022737"/>
    </source>
</evidence>
<gene>
    <name evidence="8" type="ORF">C667_23489</name>
</gene>
<dbReference type="GO" id="GO:0017004">
    <property type="term" value="P:cytochrome complex assembly"/>
    <property type="evidence" value="ECO:0007669"/>
    <property type="project" value="UniProtKB-KW"/>
</dbReference>
<dbReference type="GO" id="GO:0005886">
    <property type="term" value="C:plasma membrane"/>
    <property type="evidence" value="ECO:0007669"/>
    <property type="project" value="TreeGrafter"/>
</dbReference>
<dbReference type="InterPro" id="IPR051263">
    <property type="entry name" value="C-type_cytochrome_biogenesis"/>
</dbReference>
<dbReference type="Proteomes" id="UP000013047">
    <property type="component" value="Unassembled WGS sequence"/>
</dbReference>
<comment type="subcellular location">
    <subcellularLocation>
        <location evidence="1">Cell envelope</location>
    </subcellularLocation>
</comment>
<evidence type="ECO:0000256" key="4">
    <source>
        <dbReference type="ARBA" id="ARBA00022803"/>
    </source>
</evidence>
<dbReference type="AlphaFoldDB" id="N6Y5L5"/>
<evidence type="ECO:0000256" key="3">
    <source>
        <dbReference type="ARBA" id="ARBA00022748"/>
    </source>
</evidence>
<evidence type="ECO:0000256" key="6">
    <source>
        <dbReference type="SAM" id="Coils"/>
    </source>
</evidence>
<evidence type="ECO:0000256" key="5">
    <source>
        <dbReference type="PROSITE-ProRule" id="PRU00339"/>
    </source>
</evidence>
<dbReference type="EMBL" id="AMXF01000470">
    <property type="protein sequence ID" value="ENO89491.1"/>
    <property type="molecule type" value="Genomic_DNA"/>
</dbReference>
<dbReference type="OrthoDB" id="9776053at2"/>
<dbReference type="InterPro" id="IPR011990">
    <property type="entry name" value="TPR-like_helical_dom_sf"/>
</dbReference>
<feature type="non-terminal residue" evidence="8">
    <location>
        <position position="297"/>
    </location>
</feature>
<organism evidence="8 9">
    <name type="scientific">Thauera phenylacetica B4P</name>
    <dbReference type="NCBI Taxonomy" id="1234382"/>
    <lineage>
        <taxon>Bacteria</taxon>
        <taxon>Pseudomonadati</taxon>
        <taxon>Pseudomonadota</taxon>
        <taxon>Betaproteobacteria</taxon>
        <taxon>Rhodocyclales</taxon>
        <taxon>Zoogloeaceae</taxon>
        <taxon>Thauera</taxon>
    </lineage>
</organism>
<keyword evidence="2" id="KW-0677">Repeat</keyword>
<dbReference type="InterPro" id="IPR017560">
    <property type="entry name" value="Cyt_c_biogenesis_CcmI"/>
</dbReference>
<evidence type="ECO:0000256" key="1">
    <source>
        <dbReference type="ARBA" id="ARBA00004196"/>
    </source>
</evidence>
<keyword evidence="3" id="KW-0201">Cytochrome c-type biogenesis</keyword>
<dbReference type="Gene3D" id="1.25.40.10">
    <property type="entry name" value="Tetratricopeptide repeat domain"/>
    <property type="match status" value="1"/>
</dbReference>
<dbReference type="RefSeq" id="WP_004389222.1">
    <property type="nucleotide sequence ID" value="NZ_AMXF01000470.1"/>
</dbReference>
<evidence type="ECO:0000313" key="8">
    <source>
        <dbReference type="EMBL" id="ENO89491.1"/>
    </source>
</evidence>
<feature type="repeat" description="TPR" evidence="5">
    <location>
        <begin position="157"/>
        <end position="190"/>
    </location>
</feature>
<feature type="domain" description="Cytochrome c-type biogenesis protein H TPR" evidence="7">
    <location>
        <begin position="129"/>
        <end position="262"/>
    </location>
</feature>
<dbReference type="Pfam" id="PF23914">
    <property type="entry name" value="TPR_CcmH_CycH"/>
    <property type="match status" value="1"/>
</dbReference>
<evidence type="ECO:0000259" key="7">
    <source>
        <dbReference type="Pfam" id="PF23914"/>
    </source>
</evidence>
<dbReference type="PANTHER" id="PTHR47870">
    <property type="entry name" value="CYTOCHROME C-TYPE BIOGENESIS PROTEIN CCMH"/>
    <property type="match status" value="1"/>
</dbReference>
<dbReference type="PANTHER" id="PTHR47870:SF4">
    <property type="entry name" value="CYTOCHROME C-TYPE BIOGENESIS PROTEIN CYCH"/>
    <property type="match status" value="1"/>
</dbReference>
<dbReference type="PROSITE" id="PS50005">
    <property type="entry name" value="TPR"/>
    <property type="match status" value="1"/>
</dbReference>
<accession>N6Y5L5</accession>
<dbReference type="InterPro" id="IPR056413">
    <property type="entry name" value="TPR_CcmH_CycH"/>
</dbReference>
<evidence type="ECO:0000313" key="9">
    <source>
        <dbReference type="Proteomes" id="UP000013047"/>
    </source>
</evidence>
<keyword evidence="4 5" id="KW-0802">TPR repeat</keyword>
<comment type="caution">
    <text evidence="8">The sequence shown here is derived from an EMBL/GenBank/DDBJ whole genome shotgun (WGS) entry which is preliminary data.</text>
</comment>
<keyword evidence="9" id="KW-1185">Reference proteome</keyword>
<dbReference type="NCBIfam" id="TIGR03142">
    <property type="entry name" value="cytochro_ccmI"/>
    <property type="match status" value="1"/>
</dbReference>
<protein>
    <submittedName>
        <fullName evidence="8">Cytochrome C biogenesis protein CcmI</fullName>
    </submittedName>
</protein>
<name>N6Y5L5_9RHOO</name>
<feature type="coiled-coil region" evidence="6">
    <location>
        <begin position="41"/>
        <end position="80"/>
    </location>
</feature>